<reference evidence="2" key="1">
    <citation type="journal article" date="2017" name="bioRxiv">
        <title>Comparative analysis of the genomes of Stylophora pistillata and Acropora digitifera provides evidence for extensive differences between species of corals.</title>
        <authorList>
            <person name="Voolstra C.R."/>
            <person name="Li Y."/>
            <person name="Liew Y.J."/>
            <person name="Baumgarten S."/>
            <person name="Zoccola D."/>
            <person name="Flot J.-F."/>
            <person name="Tambutte S."/>
            <person name="Allemand D."/>
            <person name="Aranda M."/>
        </authorList>
    </citation>
    <scope>NUCLEOTIDE SEQUENCE [LARGE SCALE GENOMIC DNA]</scope>
</reference>
<accession>A0A2B4R8Y6</accession>
<dbReference type="Gene3D" id="3.30.420.10">
    <property type="entry name" value="Ribonuclease H-like superfamily/Ribonuclease H"/>
    <property type="match status" value="1"/>
</dbReference>
<dbReference type="Proteomes" id="UP000225706">
    <property type="component" value="Unassembled WGS sequence"/>
</dbReference>
<organism evidence="1 2">
    <name type="scientific">Stylophora pistillata</name>
    <name type="common">Smooth cauliflower coral</name>
    <dbReference type="NCBI Taxonomy" id="50429"/>
    <lineage>
        <taxon>Eukaryota</taxon>
        <taxon>Metazoa</taxon>
        <taxon>Cnidaria</taxon>
        <taxon>Anthozoa</taxon>
        <taxon>Hexacorallia</taxon>
        <taxon>Scleractinia</taxon>
        <taxon>Astrocoeniina</taxon>
        <taxon>Pocilloporidae</taxon>
        <taxon>Stylophora</taxon>
    </lineage>
</organism>
<dbReference type="InterPro" id="IPR036397">
    <property type="entry name" value="RNaseH_sf"/>
</dbReference>
<dbReference type="OrthoDB" id="5984891at2759"/>
<evidence type="ECO:0000313" key="1">
    <source>
        <dbReference type="EMBL" id="PFX13279.1"/>
    </source>
</evidence>
<evidence type="ECO:0000313" key="2">
    <source>
        <dbReference type="Proteomes" id="UP000225706"/>
    </source>
</evidence>
<proteinExistence type="predicted"/>
<name>A0A2B4R8Y6_STYPI</name>
<evidence type="ECO:0008006" key="3">
    <source>
        <dbReference type="Google" id="ProtNLM"/>
    </source>
</evidence>
<dbReference type="PANTHER" id="PTHR47331:SF5">
    <property type="entry name" value="RIBONUCLEASE H"/>
    <property type="match status" value="1"/>
</dbReference>
<dbReference type="EMBL" id="LSMT01001019">
    <property type="protein sequence ID" value="PFX13279.1"/>
    <property type="molecule type" value="Genomic_DNA"/>
</dbReference>
<sequence length="717" mass="81943">MEKEEAELNAKIKTLRFRVKKTDEILQKDDRVALERHRTSLQSVVTAVTTLKESIEEKKFAEGEDEQAVQEWAEEFEESVDEADKCMRQLASKIELIHRKSKHEAAIFEHRQALRITTRAMQVFDVVLSSVAGYFKLDVDITKVNKRELLVLENPSYKHLIEANPHLERVRMDDEDTKQMLPVYIILGANDFAKIRTGERLRVGRRGDPVAKSTRFGWKIMSPGADSGLSPGADSGLSPALLAVNSNAGYEKLCALDVLRLADSATGDQNAVYEEFKEQLVRSPEGWYETGLPWKGNCPPLPNNREGSLRRLNTLARKLRKTDLLDEYDAVIREHLEEGIVERAPVEVTGREFILSHRAVVRRNAETTKLRVVYDASARAQEKAPSLNGCLHAGPQLQNKLWSVIVRNRFHPKVVAGDVSRRAFLQVRIRETESRSKASFSSVALHWIADKGEYCQFVQKHVNRIQSHPNVLWRQVPSTENPSYLGSRGGSVVGADLWWDGPAWLSEPAKWPDDIMPEPSPESMAERKLQQEEIAVGFETRDTLDLVLRKFELRKAMRIGTWVMRFLHNSRSFSSKTKGPLTTAEVEKCQMFLVKRAQLQGIIHARFDQDQEQLNLQPSEGVYFSGPVKYRDKRKEEKKAYVVLYSCSLTRGVFLDVLPSLESTEFIKSMKRLIARRRRPSKIYSDDSQTFVAAGKWLKNVRKDERFHSYLSDQSTI</sequence>
<dbReference type="AlphaFoldDB" id="A0A2B4R8Y6"/>
<keyword evidence="2" id="KW-1185">Reference proteome</keyword>
<comment type="caution">
    <text evidence="1">The sequence shown here is derived from an EMBL/GenBank/DDBJ whole genome shotgun (WGS) entry which is preliminary data.</text>
</comment>
<dbReference type="GO" id="GO:0003676">
    <property type="term" value="F:nucleic acid binding"/>
    <property type="evidence" value="ECO:0007669"/>
    <property type="project" value="InterPro"/>
</dbReference>
<gene>
    <name evidence="1" type="ORF">AWC38_SpisGene22651</name>
</gene>
<dbReference type="PANTHER" id="PTHR47331">
    <property type="entry name" value="PHD-TYPE DOMAIN-CONTAINING PROTEIN"/>
    <property type="match status" value="1"/>
</dbReference>
<protein>
    <recommendedName>
        <fullName evidence="3">Integrase catalytic domain-containing protein</fullName>
    </recommendedName>
</protein>